<name>A0A0R0A247_9GAMM</name>
<evidence type="ECO:0000313" key="1">
    <source>
        <dbReference type="EMBL" id="KRG38873.1"/>
    </source>
</evidence>
<accession>A0A0R0A247</accession>
<reference evidence="1 2" key="1">
    <citation type="submission" date="2015-10" db="EMBL/GenBank/DDBJ databases">
        <title>Genome sequencing and analysis of members of genus Stenotrophomonas.</title>
        <authorList>
            <person name="Patil P.P."/>
            <person name="Midha S."/>
            <person name="Patil P.B."/>
        </authorList>
    </citation>
    <scope>NUCLEOTIDE SEQUENCE [LARGE SCALE GENOMIC DNA]</scope>
    <source>
        <strain evidence="1 2">JCM 9942</strain>
    </source>
</reference>
<proteinExistence type="predicted"/>
<protein>
    <submittedName>
        <fullName evidence="1">Uncharacterized protein</fullName>
    </submittedName>
</protein>
<dbReference type="AlphaFoldDB" id="A0A0R0A247"/>
<sequence>MKQQIQPTFREPRAAVIFRHTTACIRNSHHTDASFAQAVAETYMGIVAPAERVVDFHTGTDTDAIEKAQRANAQLIARFRNGTVKLPVDLEEAWVSAMPSPWGEECARELAQRYGFMGARLPELQPHSGMLNASRMSIEFGKTIGALAQVMADGIVDGRDVPALRRAQRDGMDLQAEVATILASIEGHLQSQTVGPTLVVAGGSSS</sequence>
<dbReference type="EMBL" id="LLXS01000050">
    <property type="protein sequence ID" value="KRG38873.1"/>
    <property type="molecule type" value="Genomic_DNA"/>
</dbReference>
<organism evidence="1 2">
    <name type="scientific">Stenotrophomonas pictorum JCM 9942</name>
    <dbReference type="NCBI Taxonomy" id="1236960"/>
    <lineage>
        <taxon>Bacteria</taxon>
        <taxon>Pseudomonadati</taxon>
        <taxon>Pseudomonadota</taxon>
        <taxon>Gammaproteobacteria</taxon>
        <taxon>Lysobacterales</taxon>
        <taxon>Lysobacteraceae</taxon>
        <taxon>Stenotrophomonas</taxon>
    </lineage>
</organism>
<dbReference type="RefSeq" id="WP_057506544.1">
    <property type="nucleotide sequence ID" value="NZ_LLXS01000050.1"/>
</dbReference>
<comment type="caution">
    <text evidence="1">The sequence shown here is derived from an EMBL/GenBank/DDBJ whole genome shotgun (WGS) entry which is preliminary data.</text>
</comment>
<keyword evidence="2" id="KW-1185">Reference proteome</keyword>
<evidence type="ECO:0000313" key="2">
    <source>
        <dbReference type="Proteomes" id="UP000050836"/>
    </source>
</evidence>
<dbReference type="Proteomes" id="UP000050836">
    <property type="component" value="Unassembled WGS sequence"/>
</dbReference>
<gene>
    <name evidence="1" type="ORF">ARC78_15145</name>
</gene>